<accession>A0A7Y9S3A9</accession>
<proteinExistence type="predicted"/>
<comment type="caution">
    <text evidence="1">The sequence shown here is derived from an EMBL/GenBank/DDBJ whole genome shotgun (WGS) entry which is preliminary data.</text>
</comment>
<dbReference type="AlphaFoldDB" id="A0A7Y9S3A9"/>
<protein>
    <submittedName>
        <fullName evidence="1">Uncharacterized protein</fullName>
    </submittedName>
</protein>
<evidence type="ECO:0000313" key="1">
    <source>
        <dbReference type="EMBL" id="NYG58944.1"/>
    </source>
</evidence>
<gene>
    <name evidence="1" type="ORF">BJ980_001867</name>
</gene>
<name>A0A7Y9S3A9_9ACTN</name>
<sequence>MLPAQAVRRTPAGWLGAALLRRYVVRRGVGVPLRVVRASAERAFRRPHAG</sequence>
<evidence type="ECO:0000313" key="2">
    <source>
        <dbReference type="Proteomes" id="UP000540656"/>
    </source>
</evidence>
<dbReference type="RefSeq" id="WP_179502051.1">
    <property type="nucleotide sequence ID" value="NZ_JACCAA010000001.1"/>
</dbReference>
<organism evidence="1 2">
    <name type="scientific">Nocardioides daedukensis</name>
    <dbReference type="NCBI Taxonomy" id="634462"/>
    <lineage>
        <taxon>Bacteria</taxon>
        <taxon>Bacillati</taxon>
        <taxon>Actinomycetota</taxon>
        <taxon>Actinomycetes</taxon>
        <taxon>Propionibacteriales</taxon>
        <taxon>Nocardioidaceae</taxon>
        <taxon>Nocardioides</taxon>
    </lineage>
</organism>
<dbReference type="EMBL" id="JACCAA010000001">
    <property type="protein sequence ID" value="NYG58944.1"/>
    <property type="molecule type" value="Genomic_DNA"/>
</dbReference>
<dbReference type="Proteomes" id="UP000540656">
    <property type="component" value="Unassembled WGS sequence"/>
</dbReference>
<keyword evidence="2" id="KW-1185">Reference proteome</keyword>
<reference evidence="1 2" key="1">
    <citation type="submission" date="2020-07" db="EMBL/GenBank/DDBJ databases">
        <title>Sequencing the genomes of 1000 actinobacteria strains.</title>
        <authorList>
            <person name="Klenk H.-P."/>
        </authorList>
    </citation>
    <scope>NUCLEOTIDE SEQUENCE [LARGE SCALE GENOMIC DNA]</scope>
    <source>
        <strain evidence="1 2">DSM 23819</strain>
    </source>
</reference>